<dbReference type="InterPro" id="IPR005069">
    <property type="entry name" value="Nucl-diP-sugar_transferase"/>
</dbReference>
<organism evidence="2 3">
    <name type="scientific">Flammeovirga aprica JL-4</name>
    <dbReference type="NCBI Taxonomy" id="694437"/>
    <lineage>
        <taxon>Bacteria</taxon>
        <taxon>Pseudomonadati</taxon>
        <taxon>Bacteroidota</taxon>
        <taxon>Cytophagia</taxon>
        <taxon>Cytophagales</taxon>
        <taxon>Flammeovirgaceae</taxon>
        <taxon>Flammeovirga</taxon>
    </lineage>
</organism>
<gene>
    <name evidence="2" type="ORF">HHU12_09385</name>
</gene>
<dbReference type="SUPFAM" id="SSF53448">
    <property type="entry name" value="Nucleotide-diphospho-sugar transferases"/>
    <property type="match status" value="1"/>
</dbReference>
<evidence type="ECO:0000313" key="2">
    <source>
        <dbReference type="EMBL" id="NME68172.1"/>
    </source>
</evidence>
<evidence type="ECO:0000313" key="3">
    <source>
        <dbReference type="Proteomes" id="UP000576082"/>
    </source>
</evidence>
<sequence length="265" mass="31043">MNHKAGYLYVATGQKYIKEAEYSASSLKEVMPNSNITLITDKDYSSPFFDNVILQGFDSIDEKSWKANLVYKIMGISKSPYEKTIFLDTDTYIIEPFNELFELLDHFEVMIAPDYYDKNNIQINGKVVEGYYPYNTGVLAFSKTQQTKRFIDDWLSIYIEELQDFWSDQQAFMKALIKVNVKLFVLSSIYNFRFLNNVGLPDAEKVRILHSRSSKEEFIRIAKLVNSDTSQRVWVAPLRKIFNWESKKMFQGIRNILYPLIKTNK</sequence>
<comment type="caution">
    <text evidence="2">The sequence shown here is derived from an EMBL/GenBank/DDBJ whole genome shotgun (WGS) entry which is preliminary data.</text>
</comment>
<dbReference type="InterPro" id="IPR029044">
    <property type="entry name" value="Nucleotide-diphossugar_trans"/>
</dbReference>
<accession>A0A7X9P3X8</accession>
<dbReference type="Proteomes" id="UP000576082">
    <property type="component" value="Unassembled WGS sequence"/>
</dbReference>
<proteinExistence type="predicted"/>
<dbReference type="RefSeq" id="WP_169656483.1">
    <property type="nucleotide sequence ID" value="NZ_JABANE010000020.1"/>
</dbReference>
<reference evidence="2 3" key="1">
    <citation type="submission" date="2020-04" db="EMBL/GenBank/DDBJ databases">
        <title>Flammeovirga sp. SR4, a novel species isolated from seawater.</title>
        <authorList>
            <person name="Wang X."/>
        </authorList>
    </citation>
    <scope>NUCLEOTIDE SEQUENCE [LARGE SCALE GENOMIC DNA]</scope>
    <source>
        <strain evidence="2 3">ATCC 23126</strain>
    </source>
</reference>
<protein>
    <recommendedName>
        <fullName evidence="1">Nucleotide-diphospho-sugar transferase domain-containing protein</fullName>
    </recommendedName>
</protein>
<feature type="domain" description="Nucleotide-diphospho-sugar transferase" evidence="1">
    <location>
        <begin position="85"/>
        <end position="188"/>
    </location>
</feature>
<dbReference type="Gene3D" id="3.90.550.10">
    <property type="entry name" value="Spore Coat Polysaccharide Biosynthesis Protein SpsA, Chain A"/>
    <property type="match status" value="1"/>
</dbReference>
<dbReference type="EMBL" id="JABANE010000020">
    <property type="protein sequence ID" value="NME68172.1"/>
    <property type="molecule type" value="Genomic_DNA"/>
</dbReference>
<evidence type="ECO:0000259" key="1">
    <source>
        <dbReference type="Pfam" id="PF03407"/>
    </source>
</evidence>
<name>A0A7X9P3X8_9BACT</name>
<dbReference type="Pfam" id="PF03407">
    <property type="entry name" value="Nucleotid_trans"/>
    <property type="match status" value="1"/>
</dbReference>
<keyword evidence="3" id="KW-1185">Reference proteome</keyword>
<dbReference type="AlphaFoldDB" id="A0A7X9P3X8"/>